<sequence>MTIRIGVLLALVLLLNACVSTTTGRPRAEPKSSAEAAAQYYQLGARYYRNGTYELARDRLLRAIELDPKLAVAQSTLALTYVGLENPRLAEQHFDRAVRLAPDDVDVRNSYAVFLCQQKRYDDAHEQFQRLRRATINDRPEVMLTNGGVCMAQKPDYALAESYFRDALEFKPGYAEALLQMTLLKRAQGEDLASRAFLQRYLASNPPTPTILWLGVEIERTIGDERARSEFETRLLREFPDSAQAKRVLADR</sequence>
<dbReference type="RefSeq" id="WP_068614149.1">
    <property type="nucleotide sequence ID" value="NZ_CP016268.1"/>
</dbReference>
<dbReference type="Proteomes" id="UP000092695">
    <property type="component" value="Chromosome"/>
</dbReference>
<gene>
    <name evidence="4" type="ORF">BA177_05970</name>
</gene>
<keyword evidence="2 3" id="KW-0802">TPR repeat</keyword>
<evidence type="ECO:0000256" key="3">
    <source>
        <dbReference type="PROSITE-ProRule" id="PRU00339"/>
    </source>
</evidence>
<evidence type="ECO:0000256" key="1">
    <source>
        <dbReference type="ARBA" id="ARBA00022737"/>
    </source>
</evidence>
<dbReference type="InterPro" id="IPR011990">
    <property type="entry name" value="TPR-like_helical_dom_sf"/>
</dbReference>
<evidence type="ECO:0000313" key="5">
    <source>
        <dbReference type="Proteomes" id="UP000092695"/>
    </source>
</evidence>
<reference evidence="4 5" key="1">
    <citation type="submission" date="2016-06" db="EMBL/GenBank/DDBJ databases">
        <title>Complete genome sequence of a deep-branching marine Gamma Proteobacterium Woeseia oceani type strain XK5.</title>
        <authorList>
            <person name="Mu D."/>
            <person name="Du Z."/>
        </authorList>
    </citation>
    <scope>NUCLEOTIDE SEQUENCE [LARGE SCALE GENOMIC DNA]</scope>
    <source>
        <strain evidence="4 5">XK5</strain>
    </source>
</reference>
<keyword evidence="1" id="KW-0677">Repeat</keyword>
<dbReference type="OrthoDB" id="9814042at2"/>
<proteinExistence type="predicted"/>
<dbReference type="SMART" id="SM00028">
    <property type="entry name" value="TPR"/>
    <property type="match status" value="3"/>
</dbReference>
<dbReference type="NCBIfam" id="TIGR02521">
    <property type="entry name" value="type_IV_pilW"/>
    <property type="match status" value="1"/>
</dbReference>
<dbReference type="PANTHER" id="PTHR45586:SF1">
    <property type="entry name" value="LIPOPOLYSACCHARIDE ASSEMBLY PROTEIN B"/>
    <property type="match status" value="1"/>
</dbReference>
<dbReference type="STRING" id="1548547.BA177_05970"/>
<dbReference type="SUPFAM" id="SSF48452">
    <property type="entry name" value="TPR-like"/>
    <property type="match status" value="1"/>
</dbReference>
<name>A0A193LE78_9GAMM</name>
<keyword evidence="5" id="KW-1185">Reference proteome</keyword>
<accession>A0A193LE78</accession>
<dbReference type="InterPro" id="IPR013360">
    <property type="entry name" value="Pilus_4_PilW"/>
</dbReference>
<organism evidence="4 5">
    <name type="scientific">Woeseia oceani</name>
    <dbReference type="NCBI Taxonomy" id="1548547"/>
    <lineage>
        <taxon>Bacteria</taxon>
        <taxon>Pseudomonadati</taxon>
        <taxon>Pseudomonadota</taxon>
        <taxon>Gammaproteobacteria</taxon>
        <taxon>Woeseiales</taxon>
        <taxon>Woeseiaceae</taxon>
        <taxon>Woeseia</taxon>
    </lineage>
</organism>
<evidence type="ECO:0000313" key="4">
    <source>
        <dbReference type="EMBL" id="ANO50812.1"/>
    </source>
</evidence>
<dbReference type="Pfam" id="PF13432">
    <property type="entry name" value="TPR_16"/>
    <property type="match status" value="1"/>
</dbReference>
<dbReference type="EMBL" id="CP016268">
    <property type="protein sequence ID" value="ANO50812.1"/>
    <property type="molecule type" value="Genomic_DNA"/>
</dbReference>
<feature type="repeat" description="TPR" evidence="3">
    <location>
        <begin position="37"/>
        <end position="70"/>
    </location>
</feature>
<dbReference type="PANTHER" id="PTHR45586">
    <property type="entry name" value="TPR REPEAT-CONTAINING PROTEIN PA4667"/>
    <property type="match status" value="1"/>
</dbReference>
<dbReference type="Gene3D" id="1.25.40.10">
    <property type="entry name" value="Tetratricopeptide repeat domain"/>
    <property type="match status" value="1"/>
</dbReference>
<dbReference type="InterPro" id="IPR051012">
    <property type="entry name" value="CellSynth/LPSAsmb/PSIAsmb"/>
</dbReference>
<dbReference type="AlphaFoldDB" id="A0A193LE78"/>
<dbReference type="InterPro" id="IPR019734">
    <property type="entry name" value="TPR_rpt"/>
</dbReference>
<feature type="repeat" description="TPR" evidence="3">
    <location>
        <begin position="71"/>
        <end position="104"/>
    </location>
</feature>
<dbReference type="KEGG" id="woc:BA177_05970"/>
<protein>
    <submittedName>
        <fullName evidence="4">Type IV pilus biogenesis/stability protein PilW</fullName>
    </submittedName>
</protein>
<evidence type="ECO:0000256" key="2">
    <source>
        <dbReference type="ARBA" id="ARBA00022803"/>
    </source>
</evidence>
<dbReference type="PROSITE" id="PS50005">
    <property type="entry name" value="TPR"/>
    <property type="match status" value="2"/>
</dbReference>